<dbReference type="Proteomes" id="UP000198598">
    <property type="component" value="Unassembled WGS sequence"/>
</dbReference>
<evidence type="ECO:0000313" key="1">
    <source>
        <dbReference type="EMBL" id="SFC38739.1"/>
    </source>
</evidence>
<keyword evidence="2" id="KW-1185">Reference proteome</keyword>
<dbReference type="AlphaFoldDB" id="A0A1I1IR45"/>
<protein>
    <submittedName>
        <fullName evidence="1">Uncharacterized protein</fullName>
    </submittedName>
</protein>
<gene>
    <name evidence="1" type="ORF">SAMN05216167_1011001</name>
</gene>
<proteinExistence type="predicted"/>
<dbReference type="EMBL" id="FOLQ01000001">
    <property type="protein sequence ID" value="SFC38739.1"/>
    <property type="molecule type" value="Genomic_DNA"/>
</dbReference>
<sequence length="60" mass="6775">MIYYLSFPPLIKNGTPFRNSSPVFLTPNAEYICVNKPLSLAFRATNADTQFIYTNGLQSK</sequence>
<accession>A0A1I1IR45</accession>
<evidence type="ECO:0000313" key="2">
    <source>
        <dbReference type="Proteomes" id="UP000198598"/>
    </source>
</evidence>
<organism evidence="1 2">
    <name type="scientific">Spirosoma endophyticum</name>
    <dbReference type="NCBI Taxonomy" id="662367"/>
    <lineage>
        <taxon>Bacteria</taxon>
        <taxon>Pseudomonadati</taxon>
        <taxon>Bacteroidota</taxon>
        <taxon>Cytophagia</taxon>
        <taxon>Cytophagales</taxon>
        <taxon>Cytophagaceae</taxon>
        <taxon>Spirosoma</taxon>
    </lineage>
</organism>
<name>A0A1I1IR45_9BACT</name>
<reference evidence="1 2" key="1">
    <citation type="submission" date="2016-10" db="EMBL/GenBank/DDBJ databases">
        <authorList>
            <person name="de Groot N.N."/>
        </authorList>
    </citation>
    <scope>NUCLEOTIDE SEQUENCE [LARGE SCALE GENOMIC DNA]</scope>
    <source>
        <strain evidence="1 2">DSM 26130</strain>
    </source>
</reference>